<dbReference type="InterPro" id="IPR011251">
    <property type="entry name" value="Luciferase-like_dom"/>
</dbReference>
<evidence type="ECO:0000313" key="2">
    <source>
        <dbReference type="EMBL" id="CAB4916023.1"/>
    </source>
</evidence>
<accession>A0A6J7HG56</accession>
<reference evidence="2" key="1">
    <citation type="submission" date="2020-05" db="EMBL/GenBank/DDBJ databases">
        <authorList>
            <person name="Chiriac C."/>
            <person name="Salcher M."/>
            <person name="Ghai R."/>
            <person name="Kavagutti S V."/>
        </authorList>
    </citation>
    <scope>NUCLEOTIDE SEQUENCE</scope>
</reference>
<dbReference type="GO" id="GO:0016705">
    <property type="term" value="F:oxidoreductase activity, acting on paired donors, with incorporation or reduction of molecular oxygen"/>
    <property type="evidence" value="ECO:0007669"/>
    <property type="project" value="InterPro"/>
</dbReference>
<feature type="domain" description="Luciferase-like" evidence="1">
    <location>
        <begin position="9"/>
        <end position="302"/>
    </location>
</feature>
<dbReference type="Gene3D" id="3.20.20.30">
    <property type="entry name" value="Luciferase-like domain"/>
    <property type="match status" value="1"/>
</dbReference>
<gene>
    <name evidence="2" type="ORF">UFOPK3564_01567</name>
</gene>
<dbReference type="SUPFAM" id="SSF51679">
    <property type="entry name" value="Bacterial luciferase-like"/>
    <property type="match status" value="1"/>
</dbReference>
<name>A0A6J7HG56_9ZZZZ</name>
<dbReference type="PANTHER" id="PTHR43244">
    <property type="match status" value="1"/>
</dbReference>
<evidence type="ECO:0000259" key="1">
    <source>
        <dbReference type="Pfam" id="PF00296"/>
    </source>
</evidence>
<sequence length="332" mass="36372">MRAPSIVLSPGPLRDQIQAARWAEDAGFSSVWTTEFHHRSATVPLGAIIQATSTIGVGTAIAYAFGRTPVVLAAEIRDLDELSEGRLRFGLGTGTKRMQQNWHGLDGEHPAPRMEELLPLVRKLWRLHEGPQAFEGRFYRVNVKPTVPVDPPLRPDVPLLMAGVNPRMIQAAGRVSDGLVGHPLFTASYIEHVVRPALAEGARRAGRPAPPLVGYLTCCIDEDGDVARQQAAAVIAFNSTVKTYQGIHEHHGFLSEVAAIREAWKQGDFPSMVAAVSREMIDTIALAGTPQEVRDRYEERAAVYDDVLLWPPAFVGQDGIRKVIDTLSVRDT</sequence>
<protein>
    <submittedName>
        <fullName evidence="2">Unannotated protein</fullName>
    </submittedName>
</protein>
<dbReference type="Pfam" id="PF00296">
    <property type="entry name" value="Bac_luciferase"/>
    <property type="match status" value="1"/>
</dbReference>
<dbReference type="CDD" id="cd01097">
    <property type="entry name" value="Tetrahydromethanopterin_reductase"/>
    <property type="match status" value="1"/>
</dbReference>
<dbReference type="InterPro" id="IPR036661">
    <property type="entry name" value="Luciferase-like_sf"/>
</dbReference>
<dbReference type="InterPro" id="IPR050564">
    <property type="entry name" value="F420-G6PD/mer"/>
</dbReference>
<dbReference type="EMBL" id="CAFBMK010000081">
    <property type="protein sequence ID" value="CAB4916023.1"/>
    <property type="molecule type" value="Genomic_DNA"/>
</dbReference>
<dbReference type="AlphaFoldDB" id="A0A6J7HG56"/>
<organism evidence="2">
    <name type="scientific">freshwater metagenome</name>
    <dbReference type="NCBI Taxonomy" id="449393"/>
    <lineage>
        <taxon>unclassified sequences</taxon>
        <taxon>metagenomes</taxon>
        <taxon>ecological metagenomes</taxon>
    </lineage>
</organism>
<dbReference type="PANTHER" id="PTHR43244:SF2">
    <property type="entry name" value="CONSERVED HYPOTHETICAL ALANINE AND PROLINE-RICH PROTEIN"/>
    <property type="match status" value="1"/>
</dbReference>
<proteinExistence type="predicted"/>